<keyword evidence="2 7" id="KW-0808">Transferase</keyword>
<protein>
    <submittedName>
        <fullName evidence="11">Kanamycin kinase/aminoglycoside 3'-phosphotransferase-2</fullName>
        <ecNumber evidence="11">2.7.1.95</ecNumber>
    </submittedName>
</protein>
<keyword evidence="6 7" id="KW-0046">Antibiotic resistance</keyword>
<sequence>MNTLPVGLPPELRALTGADAWEPVTVGESGATVHRTDTLYLKTVPRAEAPALFGEKERLRWLAGRVPVPRVLYWGSDDERAYLLTSRLIGVDASQAAALRDPPLLCDLLARGLRALHQLPIADCPFDASLRVRLREAQARLEAGLVDEDDFDAARRGRAASDLYRELEATRPTREDLVVTHGDYCLPNIILDGKYVAGFVDVGGLGIADRHQDLALCVRSLKRNIGERWGAVFLEAYGYRPIDAAKIEYYQLLDEFF</sequence>
<dbReference type="InterPro" id="IPR051678">
    <property type="entry name" value="AGP_Transferase"/>
</dbReference>
<feature type="domain" description="Aminoglycoside phosphotransferase" evidence="10">
    <location>
        <begin position="21"/>
        <end position="242"/>
    </location>
</feature>
<evidence type="ECO:0000259" key="10">
    <source>
        <dbReference type="Pfam" id="PF01636"/>
    </source>
</evidence>
<evidence type="ECO:0000256" key="2">
    <source>
        <dbReference type="ARBA" id="ARBA00022679"/>
    </source>
</evidence>
<dbReference type="GO" id="GO:0046677">
    <property type="term" value="P:response to antibiotic"/>
    <property type="evidence" value="ECO:0007669"/>
    <property type="project" value="UniProtKB-KW"/>
</dbReference>
<name>A0A841HY05_9DEIO</name>
<keyword evidence="9" id="KW-0479">Metal-binding</keyword>
<dbReference type="GO" id="GO:0046872">
    <property type="term" value="F:metal ion binding"/>
    <property type="evidence" value="ECO:0007669"/>
    <property type="project" value="UniProtKB-KW"/>
</dbReference>
<dbReference type="PANTHER" id="PTHR21310:SF41">
    <property type="entry name" value="3'-PHOSPHOTRANSFERASE, PUTATIVE-RELATED"/>
    <property type="match status" value="1"/>
</dbReference>
<dbReference type="Proteomes" id="UP000569951">
    <property type="component" value="Unassembled WGS sequence"/>
</dbReference>
<dbReference type="CDD" id="cd05150">
    <property type="entry name" value="APH"/>
    <property type="match status" value="1"/>
</dbReference>
<keyword evidence="9" id="KW-0460">Magnesium</keyword>
<dbReference type="Gene3D" id="3.30.200.20">
    <property type="entry name" value="Phosphorylase Kinase, domain 1"/>
    <property type="match status" value="1"/>
</dbReference>
<gene>
    <name evidence="11" type="ORF">HNR42_000504</name>
</gene>
<dbReference type="InterPro" id="IPR011009">
    <property type="entry name" value="Kinase-like_dom_sf"/>
</dbReference>
<dbReference type="SUPFAM" id="SSF56112">
    <property type="entry name" value="Protein kinase-like (PK-like)"/>
    <property type="match status" value="1"/>
</dbReference>
<dbReference type="GO" id="GO:0005524">
    <property type="term" value="F:ATP binding"/>
    <property type="evidence" value="ECO:0007669"/>
    <property type="project" value="UniProtKB-KW"/>
</dbReference>
<evidence type="ECO:0000256" key="9">
    <source>
        <dbReference type="PIRSR" id="PIRSR000706-2"/>
    </source>
</evidence>
<dbReference type="NCBIfam" id="NF033068">
    <property type="entry name" value="APH_3p"/>
    <property type="match status" value="1"/>
</dbReference>
<keyword evidence="3 7" id="KW-0547">Nucleotide-binding</keyword>
<evidence type="ECO:0000256" key="3">
    <source>
        <dbReference type="ARBA" id="ARBA00022741"/>
    </source>
</evidence>
<comment type="similarity">
    <text evidence="1 7">Belongs to the aminoglycoside phosphotransferase family.</text>
</comment>
<evidence type="ECO:0000256" key="1">
    <source>
        <dbReference type="ARBA" id="ARBA00006219"/>
    </source>
</evidence>
<evidence type="ECO:0000256" key="8">
    <source>
        <dbReference type="PIRSR" id="PIRSR000706-1"/>
    </source>
</evidence>
<dbReference type="RefSeq" id="WP_183984199.1">
    <property type="nucleotide sequence ID" value="NZ_JACHHG010000002.1"/>
</dbReference>
<feature type="active site" description="Proton acceptor" evidence="8">
    <location>
        <position position="183"/>
    </location>
</feature>
<dbReference type="PANTHER" id="PTHR21310">
    <property type="entry name" value="AMINOGLYCOSIDE PHOSPHOTRANSFERASE-RELATED-RELATED"/>
    <property type="match status" value="1"/>
</dbReference>
<feature type="binding site" evidence="9">
    <location>
        <position position="188"/>
    </location>
    <ligand>
        <name>Mg(2+)</name>
        <dbReference type="ChEBI" id="CHEBI:18420"/>
    </ligand>
</feature>
<dbReference type="GO" id="GO:0008910">
    <property type="term" value="F:kanamycin kinase activity"/>
    <property type="evidence" value="ECO:0007669"/>
    <property type="project" value="UniProtKB-EC"/>
</dbReference>
<dbReference type="Pfam" id="PF01636">
    <property type="entry name" value="APH"/>
    <property type="match status" value="1"/>
</dbReference>
<dbReference type="InterPro" id="IPR024165">
    <property type="entry name" value="Kan/Strep_kinase"/>
</dbReference>
<evidence type="ECO:0000256" key="6">
    <source>
        <dbReference type="ARBA" id="ARBA00023251"/>
    </source>
</evidence>
<dbReference type="PIRSF" id="PIRSF000706">
    <property type="entry name" value="Kanamycin_kin"/>
    <property type="match status" value="1"/>
</dbReference>
<feature type="binding site" evidence="9">
    <location>
        <position position="201"/>
    </location>
    <ligand>
        <name>Mg(2+)</name>
        <dbReference type="ChEBI" id="CHEBI:18420"/>
    </ligand>
</feature>
<keyword evidence="4 7" id="KW-0418">Kinase</keyword>
<evidence type="ECO:0000256" key="5">
    <source>
        <dbReference type="ARBA" id="ARBA00022840"/>
    </source>
</evidence>
<dbReference type="AlphaFoldDB" id="A0A841HY05"/>
<proteinExistence type="inferred from homology"/>
<organism evidence="11 12">
    <name type="scientific">Deinobacterium chartae</name>
    <dbReference type="NCBI Taxonomy" id="521158"/>
    <lineage>
        <taxon>Bacteria</taxon>
        <taxon>Thermotogati</taxon>
        <taxon>Deinococcota</taxon>
        <taxon>Deinococci</taxon>
        <taxon>Deinococcales</taxon>
        <taxon>Deinococcaceae</taxon>
        <taxon>Deinobacterium</taxon>
    </lineage>
</organism>
<accession>A0A841HY05</accession>
<comment type="caution">
    <text evidence="11">The sequence shown here is derived from an EMBL/GenBank/DDBJ whole genome shotgun (WGS) entry which is preliminary data.</text>
</comment>
<evidence type="ECO:0000313" key="11">
    <source>
        <dbReference type="EMBL" id="MBB6097090.1"/>
    </source>
</evidence>
<dbReference type="Gene3D" id="3.90.1200.10">
    <property type="match status" value="1"/>
</dbReference>
<dbReference type="InterPro" id="IPR002575">
    <property type="entry name" value="Aminoglycoside_PTrfase"/>
</dbReference>
<dbReference type="EC" id="2.7.1.95" evidence="11"/>
<reference evidence="11 12" key="1">
    <citation type="submission" date="2020-08" db="EMBL/GenBank/DDBJ databases">
        <title>Genomic Encyclopedia of Type Strains, Phase IV (KMG-IV): sequencing the most valuable type-strain genomes for metagenomic binning, comparative biology and taxonomic classification.</title>
        <authorList>
            <person name="Goeker M."/>
        </authorList>
    </citation>
    <scope>NUCLEOTIDE SEQUENCE [LARGE SCALE GENOMIC DNA]</scope>
    <source>
        <strain evidence="11 12">DSM 21458</strain>
    </source>
</reference>
<dbReference type="EMBL" id="JACHHG010000002">
    <property type="protein sequence ID" value="MBB6097090.1"/>
    <property type="molecule type" value="Genomic_DNA"/>
</dbReference>
<evidence type="ECO:0000256" key="4">
    <source>
        <dbReference type="ARBA" id="ARBA00022777"/>
    </source>
</evidence>
<evidence type="ECO:0000313" key="12">
    <source>
        <dbReference type="Proteomes" id="UP000569951"/>
    </source>
</evidence>
<evidence type="ECO:0000256" key="7">
    <source>
        <dbReference type="PIRNR" id="PIRNR000706"/>
    </source>
</evidence>
<keyword evidence="12" id="KW-1185">Reference proteome</keyword>
<keyword evidence="5 7" id="KW-0067">ATP-binding</keyword>